<dbReference type="PANTHER" id="PTHR35841">
    <property type="entry name" value="PHOSPHONATES-BINDING PERIPLASMIC PROTEIN"/>
    <property type="match status" value="1"/>
</dbReference>
<comment type="caution">
    <text evidence="4">The sequence shown here is derived from an EMBL/GenBank/DDBJ whole genome shotgun (WGS) entry which is preliminary data.</text>
</comment>
<dbReference type="RefSeq" id="WP_006020148.1">
    <property type="nucleotide sequence ID" value="NZ_KB375282.1"/>
</dbReference>
<evidence type="ECO:0000256" key="1">
    <source>
        <dbReference type="ARBA" id="ARBA00007162"/>
    </source>
</evidence>
<evidence type="ECO:0000256" key="2">
    <source>
        <dbReference type="ARBA" id="ARBA00022729"/>
    </source>
</evidence>
<dbReference type="Gene3D" id="3.40.190.10">
    <property type="entry name" value="Periplasmic binding protein-like II"/>
    <property type="match status" value="2"/>
</dbReference>
<proteinExistence type="inferred from homology"/>
<dbReference type="AlphaFoldDB" id="K8PFD3"/>
<sequence length="312" mass="33878">MINRRIVIAGAAALAFSATAASAQDWKTKYPELTFAVVPAENASGVTERWAPFISYLSKELGVKVNLRIANDYAAVIEGQRTGTIHVASYGSASFARARLTGVHTDAFAHDRNIDGTTGYYSMFFVLAKSPYKSIDDLKGKNLGLVDPNSTSGNNVPRFELNKMQITDAESYFGKVVFTGSHENALLALSQGTVDVAANQWTADNDSTLAQMLTKGMLKNADGSAMKKEDFRIVHKSAPILNGPYAVLTDMPADLKASIEKAFFEAPAKDKAAFDRLSDGQKKDFAPATTKDWDGMIELIKFVDSLRKKKAS</sequence>
<dbReference type="PANTHER" id="PTHR35841:SF1">
    <property type="entry name" value="PHOSPHONATES-BINDING PERIPLASMIC PROTEIN"/>
    <property type="match status" value="1"/>
</dbReference>
<name>K8PFD3_9BRAD</name>
<dbReference type="SUPFAM" id="SSF53850">
    <property type="entry name" value="Periplasmic binding protein-like II"/>
    <property type="match status" value="1"/>
</dbReference>
<accession>K8PFD3</accession>
<dbReference type="EMBL" id="AGWX01000002">
    <property type="protein sequence ID" value="EKS39469.1"/>
    <property type="molecule type" value="Genomic_DNA"/>
</dbReference>
<evidence type="ECO:0000313" key="4">
    <source>
        <dbReference type="EMBL" id="EKS39469.1"/>
    </source>
</evidence>
<protein>
    <submittedName>
        <fullName evidence="4">Phosphonate ABC transporter, periplasmic phosphonate binding protein</fullName>
    </submittedName>
</protein>
<dbReference type="HOGENOM" id="CLU_051472_6_3_5"/>
<dbReference type="NCBIfam" id="TIGR03431">
    <property type="entry name" value="PhnD"/>
    <property type="match status" value="1"/>
</dbReference>
<dbReference type="Pfam" id="PF12974">
    <property type="entry name" value="Phosphonate-bd"/>
    <property type="match status" value="1"/>
</dbReference>
<dbReference type="CDD" id="cd01071">
    <property type="entry name" value="PBP2_PhnD_like"/>
    <property type="match status" value="1"/>
</dbReference>
<dbReference type="GO" id="GO:0043190">
    <property type="term" value="C:ATP-binding cassette (ABC) transporter complex"/>
    <property type="evidence" value="ECO:0007669"/>
    <property type="project" value="InterPro"/>
</dbReference>
<dbReference type="InterPro" id="IPR017797">
    <property type="entry name" value="Phosphnate-bd"/>
</dbReference>
<reference evidence="4 5" key="1">
    <citation type="submission" date="2012-04" db="EMBL/GenBank/DDBJ databases">
        <title>The Genome Sequence of Afipia broomeae ATCC 49717.</title>
        <authorList>
            <consortium name="The Broad Institute Genome Sequencing Platform"/>
            <person name="Earl A."/>
            <person name="Ward D."/>
            <person name="Feldgarden M."/>
            <person name="Gevers D."/>
            <person name="Huys G."/>
            <person name="Walker B."/>
            <person name="Young S.K."/>
            <person name="Zeng Q."/>
            <person name="Gargeya S."/>
            <person name="Fitzgerald M."/>
            <person name="Haas B."/>
            <person name="Abouelleil A."/>
            <person name="Alvarado L."/>
            <person name="Arachchi H.M."/>
            <person name="Berlin A."/>
            <person name="Chapman S.B."/>
            <person name="Goldberg J."/>
            <person name="Griggs A."/>
            <person name="Gujja S."/>
            <person name="Hansen M."/>
            <person name="Howarth C."/>
            <person name="Imamovic A."/>
            <person name="Larimer J."/>
            <person name="McCowen C."/>
            <person name="Montmayeur A."/>
            <person name="Murphy C."/>
            <person name="Neiman D."/>
            <person name="Pearson M."/>
            <person name="Priest M."/>
            <person name="Roberts A."/>
            <person name="Saif S."/>
            <person name="Shea T."/>
            <person name="Sisk P."/>
            <person name="Sykes S."/>
            <person name="Wortman J."/>
            <person name="Nusbaum C."/>
            <person name="Birren B."/>
        </authorList>
    </citation>
    <scope>NUCLEOTIDE SEQUENCE [LARGE SCALE GENOMIC DNA]</scope>
    <source>
        <strain evidence="4 5">ATCC 49717</strain>
    </source>
</reference>
<evidence type="ECO:0000313" key="5">
    <source>
        <dbReference type="Proteomes" id="UP000001096"/>
    </source>
</evidence>
<dbReference type="GO" id="GO:0015716">
    <property type="term" value="P:organic phosphonate transport"/>
    <property type="evidence" value="ECO:0007669"/>
    <property type="project" value="InterPro"/>
</dbReference>
<evidence type="ECO:0000256" key="3">
    <source>
        <dbReference type="SAM" id="SignalP"/>
    </source>
</evidence>
<feature type="signal peptide" evidence="3">
    <location>
        <begin position="1"/>
        <end position="23"/>
    </location>
</feature>
<dbReference type="GO" id="GO:0055085">
    <property type="term" value="P:transmembrane transport"/>
    <property type="evidence" value="ECO:0007669"/>
    <property type="project" value="InterPro"/>
</dbReference>
<keyword evidence="5" id="KW-1185">Reference proteome</keyword>
<dbReference type="NCBIfam" id="TIGR01098">
    <property type="entry name" value="3A0109s03R"/>
    <property type="match status" value="1"/>
</dbReference>
<dbReference type="InterPro" id="IPR005770">
    <property type="entry name" value="PhnD"/>
</dbReference>
<comment type="similarity">
    <text evidence="1">Belongs to the phosphate/phosphite/phosphonate binding protein family.</text>
</comment>
<dbReference type="PATRIC" id="fig|883078.3.peg.1463"/>
<feature type="chain" id="PRO_5003920161" evidence="3">
    <location>
        <begin position="24"/>
        <end position="312"/>
    </location>
</feature>
<gene>
    <name evidence="4" type="ORF">HMPREF9695_01430</name>
</gene>
<dbReference type="Proteomes" id="UP000001096">
    <property type="component" value="Unassembled WGS sequence"/>
</dbReference>
<organism evidence="4 5">
    <name type="scientific">Afipia broomeae ATCC 49717</name>
    <dbReference type="NCBI Taxonomy" id="883078"/>
    <lineage>
        <taxon>Bacteria</taxon>
        <taxon>Pseudomonadati</taxon>
        <taxon>Pseudomonadota</taxon>
        <taxon>Alphaproteobacteria</taxon>
        <taxon>Hyphomicrobiales</taxon>
        <taxon>Nitrobacteraceae</taxon>
        <taxon>Afipia</taxon>
    </lineage>
</organism>
<keyword evidence="2 3" id="KW-0732">Signal</keyword>
<dbReference type="eggNOG" id="COG3221">
    <property type="taxonomic scope" value="Bacteria"/>
</dbReference>